<dbReference type="KEGG" id="aswu:HUW51_03490"/>
<evidence type="ECO:0000313" key="2">
    <source>
        <dbReference type="Proteomes" id="UP000515237"/>
    </source>
</evidence>
<keyword evidence="2" id="KW-1185">Reference proteome</keyword>
<protein>
    <submittedName>
        <fullName evidence="1">HEAT repeat domain-containing protein</fullName>
    </submittedName>
</protein>
<name>A0A7G7G3U3_9BACT</name>
<gene>
    <name evidence="1" type="ORF">HUW51_03490</name>
</gene>
<dbReference type="Gene3D" id="1.25.10.10">
    <property type="entry name" value="Leucine-rich Repeat Variant"/>
    <property type="match status" value="1"/>
</dbReference>
<dbReference type="AlphaFoldDB" id="A0A7G7G3U3"/>
<evidence type="ECO:0000313" key="1">
    <source>
        <dbReference type="EMBL" id="QNF31827.1"/>
    </source>
</evidence>
<dbReference type="Pfam" id="PF13646">
    <property type="entry name" value="HEAT_2"/>
    <property type="match status" value="1"/>
</dbReference>
<dbReference type="EMBL" id="CP055156">
    <property type="protein sequence ID" value="QNF31827.1"/>
    <property type="molecule type" value="Genomic_DNA"/>
</dbReference>
<proteinExistence type="predicted"/>
<dbReference type="Proteomes" id="UP000515237">
    <property type="component" value="Chromosome"/>
</dbReference>
<dbReference type="InterPro" id="IPR011989">
    <property type="entry name" value="ARM-like"/>
</dbReference>
<dbReference type="SUPFAM" id="SSF48371">
    <property type="entry name" value="ARM repeat"/>
    <property type="match status" value="1"/>
</dbReference>
<dbReference type="InterPro" id="IPR016024">
    <property type="entry name" value="ARM-type_fold"/>
</dbReference>
<sequence length="186" mass="21792">MIQVIKILDIQTEILKFWQWAEMSPEDYSKNRGYGEWEGLYPGWKELEKAIDEAIFKLNEHFDYKTAEILIQALAIDNEAEGVLEKIEGRLKNYKDFIELVIKSNQPEARWQIAELLGRINLKNRDEILSNLIIEDEDNYVKRRALLSLNLINPLRAIQLAVKFVDNEDDYLKMVATKIISGETNY</sequence>
<accession>A0A7G7G3U3</accession>
<organism evidence="1 2">
    <name type="scientific">Adhaeribacter swui</name>
    <dbReference type="NCBI Taxonomy" id="2086471"/>
    <lineage>
        <taxon>Bacteria</taxon>
        <taxon>Pseudomonadati</taxon>
        <taxon>Bacteroidota</taxon>
        <taxon>Cytophagia</taxon>
        <taxon>Cytophagales</taxon>
        <taxon>Hymenobacteraceae</taxon>
        <taxon>Adhaeribacter</taxon>
    </lineage>
</organism>
<reference evidence="1 2" key="1">
    <citation type="journal article" date="2018" name="Int. J. Syst. Evol. Microbiol.">
        <title>Adhaeribacter swui sp. nov., isolated from wet mud.</title>
        <authorList>
            <person name="Kim D.U."/>
            <person name="Kim K.W."/>
            <person name="Kang M.S."/>
            <person name="Kim J.Y."/>
            <person name="Jang J.H."/>
            <person name="Kim M.K."/>
        </authorList>
    </citation>
    <scope>NUCLEOTIDE SEQUENCE [LARGE SCALE GENOMIC DNA]</scope>
    <source>
        <strain evidence="1 2">KCTC 52873</strain>
    </source>
</reference>